<sequence>MLKMATNESNEVGHENLYKKSSGEISHIKFASKAALKSSQLKQRERLITHKRLKIESLEKADLVLSSQEEREKVVNATRLLKHGKKAEALRILHRSFSRHFENAQTFISCEGLPLLHSCFLSADSEILHAAAWCAINLSAGSCDVTQRIMSLSPTLIQFLQGNDAVMQELCAWAIANLAGDSQINKRTLLEQGCIPYLVDLISVKHQRDLEARSQSVLFALINLARDTDYTCLRCMQEGAIYPHVVAVLKETPPTSDICYEIGWLVNCIYARPETFAEYKSQFIPVLSLVISKLSQIVQLIDQAQREKVILPYIYCIGNIIGQSSDMAAVASQHISLSTSILACLTSETGFVQKEILWMLQNFFAEPSCRVLVMCQPQLLQIIFNLCHSFDFDIAFKSLCLVDDMTKVSCQMCEYLLHQGFINMAVVLLKQLDVRIVYSTLDILMDVVSQVPEATVLLATAGAADLQQLLSTGSTPSDIRAKAQQLLSSIQLVT</sequence>
<gene>
    <name evidence="1" type="ORF">GSLYS_00014831001</name>
</gene>
<dbReference type="Proteomes" id="UP001497497">
    <property type="component" value="Unassembled WGS sequence"/>
</dbReference>
<evidence type="ECO:0008006" key="3">
    <source>
        <dbReference type="Google" id="ProtNLM"/>
    </source>
</evidence>
<dbReference type="InterPro" id="IPR016024">
    <property type="entry name" value="ARM-type_fold"/>
</dbReference>
<proteinExistence type="predicted"/>
<evidence type="ECO:0000313" key="1">
    <source>
        <dbReference type="EMBL" id="CAL1541189.1"/>
    </source>
</evidence>
<accession>A0AAV2I3D0</accession>
<reference evidence="1 2" key="1">
    <citation type="submission" date="2024-04" db="EMBL/GenBank/DDBJ databases">
        <authorList>
            <consortium name="Genoscope - CEA"/>
            <person name="William W."/>
        </authorList>
    </citation>
    <scope>NUCLEOTIDE SEQUENCE [LARGE SCALE GENOMIC DNA]</scope>
</reference>
<dbReference type="PANTHER" id="PTHR16356:SF1">
    <property type="entry name" value="TRANSMEMBRANE AND COILED-COIL DOMAIN-CONTAINING PROTEIN 6"/>
    <property type="match status" value="1"/>
</dbReference>
<dbReference type="InterPro" id="IPR011989">
    <property type="entry name" value="ARM-like"/>
</dbReference>
<dbReference type="InterPro" id="IPR000225">
    <property type="entry name" value="Armadillo"/>
</dbReference>
<protein>
    <recommendedName>
        <fullName evidence="3">Importin subunit alpha</fullName>
    </recommendedName>
</protein>
<dbReference type="SUPFAM" id="SSF48371">
    <property type="entry name" value="ARM repeat"/>
    <property type="match status" value="1"/>
</dbReference>
<dbReference type="Gene3D" id="1.25.10.10">
    <property type="entry name" value="Leucine-rich Repeat Variant"/>
    <property type="match status" value="2"/>
</dbReference>
<comment type="caution">
    <text evidence="1">The sequence shown here is derived from an EMBL/GenBank/DDBJ whole genome shotgun (WGS) entry which is preliminary data.</text>
</comment>
<dbReference type="AlphaFoldDB" id="A0AAV2I3D0"/>
<organism evidence="1 2">
    <name type="scientific">Lymnaea stagnalis</name>
    <name type="common">Great pond snail</name>
    <name type="synonym">Helix stagnalis</name>
    <dbReference type="NCBI Taxonomy" id="6523"/>
    <lineage>
        <taxon>Eukaryota</taxon>
        <taxon>Metazoa</taxon>
        <taxon>Spiralia</taxon>
        <taxon>Lophotrochozoa</taxon>
        <taxon>Mollusca</taxon>
        <taxon>Gastropoda</taxon>
        <taxon>Heterobranchia</taxon>
        <taxon>Euthyneura</taxon>
        <taxon>Panpulmonata</taxon>
        <taxon>Hygrophila</taxon>
        <taxon>Lymnaeoidea</taxon>
        <taxon>Lymnaeidae</taxon>
        <taxon>Lymnaea</taxon>
    </lineage>
</organism>
<dbReference type="EMBL" id="CAXITT010000419">
    <property type="protein sequence ID" value="CAL1541189.1"/>
    <property type="molecule type" value="Genomic_DNA"/>
</dbReference>
<dbReference type="PANTHER" id="PTHR16356">
    <property type="entry name" value="TRANSMEMBRANE AND COILED-COIL DOMAIN-CONTAINING PROTEIN 6 TMCO6"/>
    <property type="match status" value="1"/>
</dbReference>
<name>A0AAV2I3D0_LYMST</name>
<evidence type="ECO:0000313" key="2">
    <source>
        <dbReference type="Proteomes" id="UP001497497"/>
    </source>
</evidence>
<keyword evidence="2" id="KW-1185">Reference proteome</keyword>
<dbReference type="SMART" id="SM00185">
    <property type="entry name" value="ARM"/>
    <property type="match status" value="3"/>
</dbReference>